<evidence type="ECO:0000256" key="5">
    <source>
        <dbReference type="ARBA" id="ARBA00023054"/>
    </source>
</evidence>
<feature type="domain" description="Exocyst complex component Sec10 N-terminal" evidence="9">
    <location>
        <begin position="39"/>
        <end position="146"/>
    </location>
</feature>
<keyword evidence="5 7" id="KW-0175">Coiled coil</keyword>
<evidence type="ECO:0000313" key="10">
    <source>
        <dbReference type="EMBL" id="CAH3145128.1"/>
    </source>
</evidence>
<evidence type="ECO:0000256" key="3">
    <source>
        <dbReference type="ARBA" id="ARBA00022448"/>
    </source>
</evidence>
<dbReference type="Pfam" id="PF20667">
    <property type="entry name" value="Sec10_N"/>
    <property type="match status" value="1"/>
</dbReference>
<dbReference type="PANTHER" id="PTHR12100:SF0">
    <property type="entry name" value="EXOCYST COMPLEX COMPONENT 5"/>
    <property type="match status" value="1"/>
</dbReference>
<keyword evidence="4" id="KW-0268">Exocytosis</keyword>
<dbReference type="InterPro" id="IPR009976">
    <property type="entry name" value="Sec10-like"/>
</dbReference>
<sequence length="770" mass="87970">MAAFEDFEGDFDAYEYVERLATTVAGGGSKGGADAFDPRALSDVFEKTIRELTALDEKMQGRINKLEELCSKEQEEHKQKVRELETTYKTASGLFQELDDRINYVATKVVHLGDQLEGINTPRSRALEAQELMKYFDEFATGKLSPKVFSDQFEIHEAANIIQKLSLIAQELPSERFGPVKDKIKECHDRVEEALIKEFKEAHHQGSISRMRTCAETLLPFKGYSQCIDSFIEQSQQGQFHSADVFQDVMPLCEQVHSMVDKVFGNNAEVVMGKLVQNVHEEELKKHVDKKLMNFGEDKEQSLKNLQILYERAKKLGERLSVYKLGSDSNFLERLRKNMFSEYLQAYIRTELAHISEKSTVILEKYYNSIKHEKRDKPTGTSLISQEISRRIPLRTHANSQESTKETLLSQDVAVSLLQENKMALKRCELLSSPSDVATNGVEIYLKLLYNLCIEHIDYALNMTLQALPSAEPKSPPESLFFKVVEQANAIFHLLEKHFTDCVIGLVASSPVYAECVRKKKEVMNMMESKLDSGIDRILTSMAGWCKSILSAEQKKSDFRPEEHELGLVQRTVACAKTCEFIYSQLSFIQDSLDGKNLESVLTEFGIRVHRQIYEHLQQFQYTSIGAMVAICDISEYRNCIKKFERPLLVKLFDKLYSLTNLLVVQPENLKQVCAEEQLLSTCTKIRPCIWWSRKALTGKTLVQLWTKPFFSSLYNFESTTKLPSWPSTSLVEASNRHYDIPLNISTLPPCRQNQHNLHTISHTPLVVKG</sequence>
<evidence type="ECO:0000256" key="1">
    <source>
        <dbReference type="ARBA" id="ARBA00006572"/>
    </source>
</evidence>
<comment type="caution">
    <text evidence="10">The sequence shown here is derived from an EMBL/GenBank/DDBJ whole genome shotgun (WGS) entry which is preliminary data.</text>
</comment>
<evidence type="ECO:0000313" key="11">
    <source>
        <dbReference type="Proteomes" id="UP001159405"/>
    </source>
</evidence>
<evidence type="ECO:0000256" key="7">
    <source>
        <dbReference type="SAM" id="Coils"/>
    </source>
</evidence>
<dbReference type="InterPro" id="IPR048627">
    <property type="entry name" value="Sec10_HB"/>
</dbReference>
<dbReference type="EMBL" id="CALNXK010000075">
    <property type="protein sequence ID" value="CAH3145128.1"/>
    <property type="molecule type" value="Genomic_DNA"/>
</dbReference>
<feature type="coiled-coil region" evidence="7">
    <location>
        <begin position="49"/>
        <end position="83"/>
    </location>
</feature>
<dbReference type="Pfam" id="PF07393">
    <property type="entry name" value="Sec10_HB"/>
    <property type="match status" value="1"/>
</dbReference>
<keyword evidence="11" id="KW-1185">Reference proteome</keyword>
<evidence type="ECO:0000259" key="9">
    <source>
        <dbReference type="Pfam" id="PF20667"/>
    </source>
</evidence>
<dbReference type="PANTHER" id="PTHR12100">
    <property type="entry name" value="SEC10"/>
    <property type="match status" value="1"/>
</dbReference>
<comment type="similarity">
    <text evidence="1">Belongs to the SEC10 family.</text>
</comment>
<evidence type="ECO:0000259" key="8">
    <source>
        <dbReference type="Pfam" id="PF07393"/>
    </source>
</evidence>
<organism evidence="10 11">
    <name type="scientific">Porites lobata</name>
    <dbReference type="NCBI Taxonomy" id="104759"/>
    <lineage>
        <taxon>Eukaryota</taxon>
        <taxon>Metazoa</taxon>
        <taxon>Cnidaria</taxon>
        <taxon>Anthozoa</taxon>
        <taxon>Hexacorallia</taxon>
        <taxon>Scleractinia</taxon>
        <taxon>Fungiina</taxon>
        <taxon>Poritidae</taxon>
        <taxon>Porites</taxon>
    </lineage>
</organism>
<accession>A0ABN8PJI9</accession>
<reference evidence="10 11" key="1">
    <citation type="submission" date="2022-05" db="EMBL/GenBank/DDBJ databases">
        <authorList>
            <consortium name="Genoscope - CEA"/>
            <person name="William W."/>
        </authorList>
    </citation>
    <scope>NUCLEOTIDE SEQUENCE [LARGE SCALE GENOMIC DNA]</scope>
</reference>
<protein>
    <recommendedName>
        <fullName evidence="2">Exocyst complex component 5</fullName>
    </recommendedName>
    <alternativeName>
        <fullName evidence="6">Exocyst complex component Sec10</fullName>
    </alternativeName>
</protein>
<evidence type="ECO:0000256" key="2">
    <source>
        <dbReference type="ARBA" id="ARBA00017524"/>
    </source>
</evidence>
<proteinExistence type="inferred from homology"/>
<dbReference type="InterPro" id="IPR048625">
    <property type="entry name" value="Sec10_N"/>
</dbReference>
<gene>
    <name evidence="10" type="ORF">PLOB_00044372</name>
</gene>
<evidence type="ECO:0000256" key="4">
    <source>
        <dbReference type="ARBA" id="ARBA00022483"/>
    </source>
</evidence>
<dbReference type="Proteomes" id="UP001159405">
    <property type="component" value="Unassembled WGS sequence"/>
</dbReference>
<name>A0ABN8PJI9_9CNID</name>
<evidence type="ECO:0000256" key="6">
    <source>
        <dbReference type="ARBA" id="ARBA00031471"/>
    </source>
</evidence>
<feature type="domain" description="Exocyst complex component Sec10-like alpha-helical bundle" evidence="8">
    <location>
        <begin position="157"/>
        <end position="679"/>
    </location>
</feature>
<keyword evidence="3" id="KW-0813">Transport</keyword>